<protein>
    <submittedName>
        <fullName evidence="1">CHU_C domain containing protein</fullName>
    </submittedName>
</protein>
<dbReference type="EMBL" id="JUIV01000014">
    <property type="protein sequence ID" value="RYJ37652.1"/>
    <property type="molecule type" value="Genomic_DNA"/>
</dbReference>
<proteinExistence type="predicted"/>
<dbReference type="Proteomes" id="UP000290433">
    <property type="component" value="Unassembled WGS sequence"/>
</dbReference>
<reference evidence="1 2" key="1">
    <citation type="submission" date="2014-12" db="EMBL/GenBank/DDBJ databases">
        <title>Genome sequence of Flavobacterium anhuiense RCM74.</title>
        <authorList>
            <person name="Kim J.F."/>
            <person name="Song J.Y."/>
            <person name="Kwak M.-J."/>
            <person name="Lee S.-W."/>
        </authorList>
    </citation>
    <scope>NUCLEOTIDE SEQUENCE [LARGE SCALE GENOMIC DNA]</scope>
    <source>
        <strain evidence="1 2">RCM74</strain>
    </source>
</reference>
<dbReference type="OrthoDB" id="1489185at2"/>
<gene>
    <name evidence="1" type="ORF">NU08_3426</name>
</gene>
<dbReference type="InterPro" id="IPR026341">
    <property type="entry name" value="T9SS_type_B"/>
</dbReference>
<evidence type="ECO:0000313" key="1">
    <source>
        <dbReference type="EMBL" id="RYJ37652.1"/>
    </source>
</evidence>
<organism evidence="1 2">
    <name type="scientific">Flavobacterium anhuiense</name>
    <dbReference type="NCBI Taxonomy" id="459526"/>
    <lineage>
        <taxon>Bacteria</taxon>
        <taxon>Pseudomonadati</taxon>
        <taxon>Bacteroidota</taxon>
        <taxon>Flavobacteriia</taxon>
        <taxon>Flavobacteriales</taxon>
        <taxon>Flavobacteriaceae</taxon>
        <taxon>Flavobacterium</taxon>
    </lineage>
</organism>
<evidence type="ECO:0000313" key="2">
    <source>
        <dbReference type="Proteomes" id="UP000290433"/>
    </source>
</evidence>
<name>A0A444VVC1_9FLAO</name>
<comment type="caution">
    <text evidence="1">The sequence shown here is derived from an EMBL/GenBank/DDBJ whole genome shotgun (WGS) entry which is preliminary data.</text>
</comment>
<dbReference type="RefSeq" id="WP_129748208.1">
    <property type="nucleotide sequence ID" value="NZ_JUIV01000014.1"/>
</dbReference>
<dbReference type="AlphaFoldDB" id="A0A444VVC1"/>
<sequence length="434" mass="48616">MNNNYLDNIVKNSVSVSETAKSGVCLIGFAVSLLASQNINAQLVNTGDVKINPNTIMSVYMDYENTPQGSFVNDGKLFIFQNWKNDGLVTYTENQNGSTYFYGTEDQFIEGSQVSNFKNTYFENTSSLVPFHLSGKIAVGGNSEFKKGVVLAADYGGKVIFKEKATHTLTSDLSFVDGQVEKDGVIAFEFPVGQGQYFRPSYHASGSKNGGVYTTQYFNKNSNSLHSHDDREEKILKINNQEYWEVTQDQGADKIVLSLSMDSRTTPSEFFNVDEQKYKVSITRWDPASNKWINEGGEVSAPLAGKPYEKLLTAPVTGYGLFTMALIDLEEKSDDVIVYNAISPNDDGLNDSFVIKGIDKFPDNQVEIYNRWGVKVYETKSYNESDNMFKGYSDGRATIKRGDKLPTGTYFYILKYNTGKEQKEKTGYLYINNQ</sequence>
<dbReference type="Pfam" id="PF13585">
    <property type="entry name" value="CHU_C"/>
    <property type="match status" value="1"/>
</dbReference>
<accession>A0A444VVC1</accession>
<dbReference type="NCBIfam" id="TIGR04131">
    <property type="entry name" value="Bac_Flav_CTERM"/>
    <property type="match status" value="1"/>
</dbReference>